<protein>
    <submittedName>
        <fullName evidence="2">Uncharacterized protein</fullName>
    </submittedName>
</protein>
<evidence type="ECO:0000313" key="2">
    <source>
        <dbReference type="EMBL" id="MDW2916738.1"/>
    </source>
</evidence>
<sequence>SVKLKNQKQADSIADVPFIVSYKKVFPPIGNDLTIDSNSNPVLIDPKTQTLTFNISNLEPGAIYKVTEIIPYDAKVKESHKIESLSYKGDELLKYLKDVAGLAVKNNNGTGGNRKDIYFAPLNVPVSLEAAWSHPLRYDYYEGEQVYVQFNQEAGTAITEDWLKKNLKVQLIPHQTHGNTSVANQQPVEKDLSTVQEYQQKSKGQFNNDVVLSDLKWDPERVTATFKLQPKTLKSIVGAQIKVTMKDINNYQIDPSQADSTNSSPGGTGQQPQPKPQSITFRLQSSAAIVTPTNVDYMNPGLIGFSYAIYDPLDLIQKTGKDYNPFGEFPHLTPYDEQDWLKVIINSTPSSAKSNQRLDAPNGDIFINNSNKRNWNNIDVTDLEIPEEPIAIRTKTDLPRGIKYLTLYWRINAGTGTFDIPEKFRNGKKLWYPAGKAVHLPISLQFKNPDITSPSSTYSFVLNSAYGTPGHIMPYSSSHVPHDAVSIVGPGVNYYDLWGTWRSQPNNTHLIPRINKFPKNISKVFWSAPSVEWTTNDSVLNTIFYLNRAIPRFANNNSQWLQIVTGDRFTGYTPGYSWKILSVDNKQGHDSKPTIGIHNMDWDFNNQTTISYSFSNEDHKSSWIISITGPNSKPLLYDPINYYAMLGPFKPPELPE</sequence>
<name>A0AAP5Y2U4_9BACT</name>
<feature type="compositionally biased region" description="Polar residues" evidence="1">
    <location>
        <begin position="253"/>
        <end position="262"/>
    </location>
</feature>
<comment type="caution">
    <text evidence="2">The sequence shown here is derived from an EMBL/GenBank/DDBJ whole genome shotgun (WGS) entry which is preliminary data.</text>
</comment>
<dbReference type="EMBL" id="JAWPFQ010000045">
    <property type="protein sequence ID" value="MDW2916738.1"/>
    <property type="molecule type" value="Genomic_DNA"/>
</dbReference>
<dbReference type="AlphaFoldDB" id="A0AAP5Y2U4"/>
<feature type="non-terminal residue" evidence="2">
    <location>
        <position position="1"/>
    </location>
</feature>
<dbReference type="Proteomes" id="UP001287983">
    <property type="component" value="Unassembled WGS sequence"/>
</dbReference>
<gene>
    <name evidence="2" type="ORF">R7W55_03795</name>
</gene>
<organism evidence="2 3">
    <name type="scientific">Mesomycoplasma ovipneumoniae</name>
    <dbReference type="NCBI Taxonomy" id="29562"/>
    <lineage>
        <taxon>Bacteria</taxon>
        <taxon>Bacillati</taxon>
        <taxon>Mycoplasmatota</taxon>
        <taxon>Mycoplasmoidales</taxon>
        <taxon>Metamycoplasmataceae</taxon>
        <taxon>Mesomycoplasma</taxon>
    </lineage>
</organism>
<evidence type="ECO:0000313" key="3">
    <source>
        <dbReference type="Proteomes" id="UP001287983"/>
    </source>
</evidence>
<proteinExistence type="predicted"/>
<reference evidence="2" key="1">
    <citation type="submission" date="2023-10" db="EMBL/GenBank/DDBJ databases">
        <title>Genome sequences of Myoplasma ovipneumoniae isolated from sheep.</title>
        <authorList>
            <person name="Spergser J."/>
        </authorList>
    </citation>
    <scope>NUCLEOTIDE SEQUENCE</scope>
    <source>
        <strain evidence="2">5474_3</strain>
    </source>
</reference>
<dbReference type="RefSeq" id="WP_318047119.1">
    <property type="nucleotide sequence ID" value="NZ_JAWPFQ010000045.1"/>
</dbReference>
<feature type="region of interest" description="Disordered" evidence="1">
    <location>
        <begin position="253"/>
        <end position="278"/>
    </location>
</feature>
<evidence type="ECO:0000256" key="1">
    <source>
        <dbReference type="SAM" id="MobiDB-lite"/>
    </source>
</evidence>
<accession>A0AAP5Y2U4</accession>